<reference evidence="2 3" key="1">
    <citation type="submission" date="2024-06" db="EMBL/GenBank/DDBJ databases">
        <title>Genomic Encyclopedia of Type Strains, Phase IV (KMG-IV): sequencing the most valuable type-strain genomes for metagenomic binning, comparative biology and taxonomic classification.</title>
        <authorList>
            <person name="Goeker M."/>
        </authorList>
    </citation>
    <scope>NUCLEOTIDE SEQUENCE [LARGE SCALE GENOMIC DNA]</scope>
    <source>
        <strain evidence="2 3">DSM 29780</strain>
    </source>
</reference>
<keyword evidence="1" id="KW-0732">Signal</keyword>
<proteinExistence type="predicted"/>
<organism evidence="2 3">
    <name type="scientific">Rhizobium aquaticum</name>
    <dbReference type="NCBI Taxonomy" id="1549636"/>
    <lineage>
        <taxon>Bacteria</taxon>
        <taxon>Pseudomonadati</taxon>
        <taxon>Pseudomonadota</taxon>
        <taxon>Alphaproteobacteria</taxon>
        <taxon>Hyphomicrobiales</taxon>
        <taxon>Rhizobiaceae</taxon>
        <taxon>Rhizobium/Agrobacterium group</taxon>
        <taxon>Rhizobium</taxon>
    </lineage>
</organism>
<evidence type="ECO:0000313" key="3">
    <source>
        <dbReference type="Proteomes" id="UP001549047"/>
    </source>
</evidence>
<name>A0ABV2IXL0_9HYPH</name>
<gene>
    <name evidence="2" type="ORF">ABID16_001526</name>
</gene>
<dbReference type="EMBL" id="JBEPMB010000001">
    <property type="protein sequence ID" value="MET3613221.1"/>
    <property type="molecule type" value="Genomic_DNA"/>
</dbReference>
<protein>
    <submittedName>
        <fullName evidence="2">Uncharacterized protein</fullName>
    </submittedName>
</protein>
<evidence type="ECO:0000313" key="2">
    <source>
        <dbReference type="EMBL" id="MET3613221.1"/>
    </source>
</evidence>
<keyword evidence="3" id="KW-1185">Reference proteome</keyword>
<dbReference type="RefSeq" id="WP_354555705.1">
    <property type="nucleotide sequence ID" value="NZ_JBEPMB010000001.1"/>
</dbReference>
<comment type="caution">
    <text evidence="2">The sequence shown here is derived from an EMBL/GenBank/DDBJ whole genome shotgun (WGS) entry which is preliminary data.</text>
</comment>
<feature type="chain" id="PRO_5045689354" evidence="1">
    <location>
        <begin position="30"/>
        <end position="174"/>
    </location>
</feature>
<dbReference type="Proteomes" id="UP001549047">
    <property type="component" value="Unassembled WGS sequence"/>
</dbReference>
<sequence>MYRFIVTSRYSSMLLALGVLWAASSAAQAAADCQPVFDAYEAQMKVPAMKKTVKTPGMKDPAELILTQDALYGRVGAADTWDKTPLSPAVRAMMKEKTASPKTITDCSKLGAQQMDGVAVTAYEISPTAATGNLPGEKLTVLIDDKSGLPVSETALKAGTEAKIVYEGVTAPMP</sequence>
<evidence type="ECO:0000256" key="1">
    <source>
        <dbReference type="SAM" id="SignalP"/>
    </source>
</evidence>
<accession>A0ABV2IXL0</accession>
<feature type="signal peptide" evidence="1">
    <location>
        <begin position="1"/>
        <end position="29"/>
    </location>
</feature>